<dbReference type="InterPro" id="IPR017900">
    <property type="entry name" value="4Fe4S_Fe_S_CS"/>
</dbReference>
<proteinExistence type="inferred from homology"/>
<evidence type="ECO:0000256" key="3">
    <source>
        <dbReference type="ARBA" id="ARBA00022485"/>
    </source>
</evidence>
<sequence length="784" mass="86451">MRIGVYICHCGLNIASVINMDALHQKVEEMEDVALVKDIQFMCSDFGQEQLIDDIKENNIDRILVAACTPKLHEPTFKRVLEKAGINPYLLEIANIREQCSWVHMHNHSMATQKAFDLIKMGVAKLKLLAPLQIRTFKANKDVLVIGGGVAGIEAALTLADAGTHVYMVEKEPTIGGKMALLNEVFPTNDCSICVLAPKMTDVQNHPNIEMRTYSEITDISGSVGNFNVKGVEHPRYVMIDRCKGCIDQCSNVCPVEIPNPFDSGLGKTKAINMPIPQAVPQSAYIDNEFCVGCGLCKQACPADAIDYNLKEEEFSFTVGAVIVATGYQGFDAKRKEEYGYSVYPDVLTNMELERLLNASGPTRGRVVVPSTHETPEKVAFIQCVGSRDETVGNPYCSRVCCMSSMKNAQMIKERYPDTDVTIHYIDIRAAGEMYEEYYVRSQMMEINFIRGKVAEVQLDPQGQMQLRYEDTLECAIREEPYDLVILATGMEASTTTEPIAKMLNLSKRTDRFLSIAHPKMRPVDAHINGVFIAGCASGPKEIQAAIAQGSATAARSTRLLAKGELKNDPFSAHVDPEKCIGCRICESVCNFNTINVIDGKAVVDEISCQTCGSCSASCPTDAITMPHSTDEQIIAQIRAAVEIKDEFPLIIAFLCNWCSYGSADLAGTSRIQYPTNVRIIKVMCAGRVDPDFVLEALQGGADGVLVTGCRLDECHYILGNIDAKHRMENLKEVLDEIGLDPRRLRLQWISAAEGDKFAKTIEDFVDELTELGPVGSELPEEQE</sequence>
<comment type="subunit">
    <text evidence="10">The ferredoxin:CoB-CoM heterodisulfide reductase is composed of three subunits; HdrA, HdrB and HdrC.</text>
</comment>
<evidence type="ECO:0000259" key="11">
    <source>
        <dbReference type="PROSITE" id="PS51379"/>
    </source>
</evidence>
<keyword evidence="8 10" id="KW-0408">Iron</keyword>
<dbReference type="PROSITE" id="PS00198">
    <property type="entry name" value="4FE4S_FER_1"/>
    <property type="match status" value="2"/>
</dbReference>
<dbReference type="Proteomes" id="UP000029859">
    <property type="component" value="Unassembled WGS sequence"/>
</dbReference>
<evidence type="ECO:0000256" key="6">
    <source>
        <dbReference type="ARBA" id="ARBA00022827"/>
    </source>
</evidence>
<reference evidence="12 13" key="1">
    <citation type="submission" date="2014-09" db="EMBL/GenBank/DDBJ databases">
        <title>Draft genome sequence of an obligately methylotrophic methanogen, Methanococcoides methylutens, isolated from marine sediment.</title>
        <authorList>
            <person name="Guan Y."/>
            <person name="Ngugi D.K."/>
            <person name="Blom J."/>
            <person name="Ali S."/>
            <person name="Ferry J.G."/>
            <person name="Stingl U."/>
        </authorList>
    </citation>
    <scope>NUCLEOTIDE SEQUENCE [LARGE SCALE GENOMIC DNA]</scope>
    <source>
        <strain evidence="12 13">DSM 2657</strain>
    </source>
</reference>
<evidence type="ECO:0000256" key="8">
    <source>
        <dbReference type="ARBA" id="ARBA00023004"/>
    </source>
</evidence>
<feature type="domain" description="4Fe-4S ferredoxin-type" evidence="11">
    <location>
        <begin position="282"/>
        <end position="311"/>
    </location>
</feature>
<comment type="similarity">
    <text evidence="2 10">Belongs to the HdrA family.</text>
</comment>
<dbReference type="Gene3D" id="3.40.50.720">
    <property type="entry name" value="NAD(P)-binding Rossmann-like Domain"/>
    <property type="match status" value="1"/>
</dbReference>
<name>A0A099SXQ2_METMT</name>
<protein>
    <recommendedName>
        <fullName evidence="10">CoB--CoM heterodisulfide reductase iron-sulfur subunit A</fullName>
        <ecNumber evidence="10">1.8.-.-</ecNumber>
    </recommendedName>
</protein>
<dbReference type="OrthoDB" id="32867at2157"/>
<evidence type="ECO:0000256" key="10">
    <source>
        <dbReference type="RuleBase" id="RU366072"/>
    </source>
</evidence>
<dbReference type="SUPFAM" id="SSF51905">
    <property type="entry name" value="FAD/NAD(P)-binding domain"/>
    <property type="match status" value="1"/>
</dbReference>
<dbReference type="Gene3D" id="3.30.70.20">
    <property type="match status" value="2"/>
</dbReference>
<dbReference type="RefSeq" id="WP_048194718.1">
    <property type="nucleotide sequence ID" value="NZ_CAAGSM010000005.1"/>
</dbReference>
<dbReference type="Pfam" id="PF12837">
    <property type="entry name" value="Fer4_6"/>
    <property type="match status" value="1"/>
</dbReference>
<dbReference type="PANTHER" id="PTHR43498:SF1">
    <property type="entry name" value="COB--COM HETERODISULFIDE REDUCTASE IRON-SULFUR SUBUNIT A"/>
    <property type="match status" value="1"/>
</dbReference>
<feature type="domain" description="4Fe-4S ferredoxin-type" evidence="11">
    <location>
        <begin position="571"/>
        <end position="599"/>
    </location>
</feature>
<comment type="caution">
    <text evidence="12">The sequence shown here is derived from an EMBL/GenBank/DDBJ whole genome shotgun (WGS) entry which is preliminary data.</text>
</comment>
<dbReference type="NCBIfam" id="NF040770">
    <property type="entry name" value="hetero_SS_HdrA2"/>
    <property type="match status" value="1"/>
</dbReference>
<organism evidence="12 13">
    <name type="scientific">Methanococcoides methylutens</name>
    <dbReference type="NCBI Taxonomy" id="2226"/>
    <lineage>
        <taxon>Archaea</taxon>
        <taxon>Methanobacteriati</taxon>
        <taxon>Methanobacteriota</taxon>
        <taxon>Stenosarchaea group</taxon>
        <taxon>Methanomicrobia</taxon>
        <taxon>Methanosarcinales</taxon>
        <taxon>Methanosarcinaceae</taxon>
        <taxon>Methanococcoides</taxon>
    </lineage>
</organism>
<comment type="function">
    <text evidence="10">Part of a complex that catalyzes the reversible reduction of CoM-S-S-CoB to the thiol-coenzymes H-S-CoM (coenzyme M) and H-S-CoB (coenzyme B).</text>
</comment>
<dbReference type="GO" id="GO:0051539">
    <property type="term" value="F:4 iron, 4 sulfur cluster binding"/>
    <property type="evidence" value="ECO:0007669"/>
    <property type="project" value="UniProtKB-UniRule"/>
</dbReference>
<dbReference type="Gene3D" id="3.50.50.60">
    <property type="entry name" value="FAD/NAD(P)-binding domain"/>
    <property type="match status" value="1"/>
</dbReference>
<dbReference type="SUPFAM" id="SSF54862">
    <property type="entry name" value="4Fe-4S ferredoxins"/>
    <property type="match status" value="1"/>
</dbReference>
<dbReference type="Pfam" id="PF12831">
    <property type="entry name" value="FAD_oxidored"/>
    <property type="match status" value="1"/>
</dbReference>
<dbReference type="InterPro" id="IPR036188">
    <property type="entry name" value="FAD/NAD-bd_sf"/>
</dbReference>
<dbReference type="Pfam" id="PF02662">
    <property type="entry name" value="FlpD"/>
    <property type="match status" value="1"/>
</dbReference>
<dbReference type="UniPathway" id="UPA00647">
    <property type="reaction ID" value="UER00700"/>
</dbReference>
<keyword evidence="9 10" id="KW-0411">Iron-sulfur</keyword>
<feature type="domain" description="4Fe-4S ferredoxin-type" evidence="11">
    <location>
        <begin position="600"/>
        <end position="629"/>
    </location>
</feature>
<dbReference type="InterPro" id="IPR017896">
    <property type="entry name" value="4Fe4S_Fe-S-bd"/>
</dbReference>
<evidence type="ECO:0000256" key="2">
    <source>
        <dbReference type="ARBA" id="ARBA00006561"/>
    </source>
</evidence>
<gene>
    <name evidence="12" type="ORF">LI82_07985</name>
</gene>
<dbReference type="PROSITE" id="PS51379">
    <property type="entry name" value="4FE4S_FER_2"/>
    <property type="match status" value="4"/>
</dbReference>
<keyword evidence="13" id="KW-1185">Reference proteome</keyword>
<dbReference type="GO" id="GO:0046872">
    <property type="term" value="F:metal ion binding"/>
    <property type="evidence" value="ECO:0007669"/>
    <property type="project" value="UniProtKB-KW"/>
</dbReference>
<dbReference type="GO" id="GO:0016491">
    <property type="term" value="F:oxidoreductase activity"/>
    <property type="evidence" value="ECO:0007669"/>
    <property type="project" value="UniProtKB-UniRule"/>
</dbReference>
<evidence type="ECO:0000256" key="9">
    <source>
        <dbReference type="ARBA" id="ARBA00023014"/>
    </source>
</evidence>
<comment type="pathway">
    <text evidence="10">Cofactor metabolism; coenzyme M-coenzyme B heterodisulfide reduction; coenzyme B and coenzyme M from coenzyme M-coenzyme B heterodisulfide: step 1/1.</text>
</comment>
<evidence type="ECO:0000256" key="1">
    <source>
        <dbReference type="ARBA" id="ARBA00001974"/>
    </source>
</evidence>
<evidence type="ECO:0000256" key="4">
    <source>
        <dbReference type="ARBA" id="ARBA00022630"/>
    </source>
</evidence>
<dbReference type="AlphaFoldDB" id="A0A099SXQ2"/>
<evidence type="ECO:0000313" key="12">
    <source>
        <dbReference type="EMBL" id="KGK97710.1"/>
    </source>
</evidence>
<dbReference type="Pfam" id="PF00037">
    <property type="entry name" value="Fer4"/>
    <property type="match status" value="2"/>
</dbReference>
<keyword evidence="4 10" id="KW-0285">Flavoprotein</keyword>
<dbReference type="EC" id="1.8.-.-" evidence="10"/>
<evidence type="ECO:0000256" key="5">
    <source>
        <dbReference type="ARBA" id="ARBA00022723"/>
    </source>
</evidence>
<dbReference type="EMBL" id="JRHO01000014">
    <property type="protein sequence ID" value="KGK97710.1"/>
    <property type="molecule type" value="Genomic_DNA"/>
</dbReference>
<keyword evidence="5 10" id="KW-0479">Metal-binding</keyword>
<dbReference type="InterPro" id="IPR039650">
    <property type="entry name" value="HdrA-like"/>
</dbReference>
<comment type="cofactor">
    <cofactor evidence="10">
        <name>[4Fe-4S] cluster</name>
        <dbReference type="ChEBI" id="CHEBI:49883"/>
    </cofactor>
</comment>
<dbReference type="PANTHER" id="PTHR43498">
    <property type="entry name" value="FERREDOXIN:COB-COM HETERODISULFIDE REDUCTASE SUBUNIT A"/>
    <property type="match status" value="1"/>
</dbReference>
<comment type="cofactor">
    <cofactor evidence="1 10">
        <name>FAD</name>
        <dbReference type="ChEBI" id="CHEBI:57692"/>
    </cofactor>
</comment>
<keyword evidence="3 10" id="KW-0004">4Fe-4S</keyword>
<keyword evidence="7 10" id="KW-0560">Oxidoreductase</keyword>
<evidence type="ECO:0000256" key="7">
    <source>
        <dbReference type="ARBA" id="ARBA00023002"/>
    </source>
</evidence>
<evidence type="ECO:0000313" key="13">
    <source>
        <dbReference type="Proteomes" id="UP000029859"/>
    </source>
</evidence>
<dbReference type="InterPro" id="IPR003813">
    <property type="entry name" value="MvhD/FlpD"/>
</dbReference>
<feature type="domain" description="4Fe-4S ferredoxin-type" evidence="11">
    <location>
        <begin position="233"/>
        <end position="264"/>
    </location>
</feature>
<keyword evidence="6 10" id="KW-0274">FAD</keyword>
<accession>A0A099SXQ2</accession>